<evidence type="ECO:0000313" key="1">
    <source>
        <dbReference type="EMBL" id="GLX68026.1"/>
    </source>
</evidence>
<keyword evidence="2" id="KW-1185">Reference proteome</keyword>
<proteinExistence type="predicted"/>
<protein>
    <submittedName>
        <fullName evidence="1">Uncharacterized protein</fullName>
    </submittedName>
</protein>
<reference evidence="1 2" key="1">
    <citation type="submission" date="2023-03" db="EMBL/GenBank/DDBJ databases">
        <title>Draft genome sequence of the bacteria which degrade cell wall of Tricholomamatutake.</title>
        <authorList>
            <person name="Konishi Y."/>
            <person name="Fukuta Y."/>
            <person name="Shirasaka N."/>
        </authorList>
    </citation>
    <scope>NUCLEOTIDE SEQUENCE [LARGE SCALE GENOMIC DNA]</scope>
    <source>
        <strain evidence="2">mu1</strain>
    </source>
</reference>
<gene>
    <name evidence="1" type="ORF">MU1_23710</name>
</gene>
<organism evidence="1 2">
    <name type="scientific">Paenibacillus glycanilyticus</name>
    <dbReference type="NCBI Taxonomy" id="126569"/>
    <lineage>
        <taxon>Bacteria</taxon>
        <taxon>Bacillati</taxon>
        <taxon>Bacillota</taxon>
        <taxon>Bacilli</taxon>
        <taxon>Bacillales</taxon>
        <taxon>Paenibacillaceae</taxon>
        <taxon>Paenibacillus</taxon>
    </lineage>
</organism>
<comment type="caution">
    <text evidence="1">The sequence shown here is derived from an EMBL/GenBank/DDBJ whole genome shotgun (WGS) entry which is preliminary data.</text>
</comment>
<dbReference type="Proteomes" id="UP001157114">
    <property type="component" value="Unassembled WGS sequence"/>
</dbReference>
<name>A0ABQ6GAN5_9BACL</name>
<accession>A0ABQ6GAN5</accession>
<sequence length="370" mass="42506">MLDDLHAMRPELPWALEQLFTLHALLFVLERMVKPTQSHSHQSSLFMGYHTRLAVEGVRGQARSLLEDKLALTDDSSAYWERLMETADFLRKKMLTEDKTLDCFSALYTSLWLNWLGPSSAGNTQLYAEELRKLKTAEAELGIALSRLPWTLAQCLLLLYLTRDEEAQTLLAQSGGKLMLKPEHLTPLLGVLERSEQWGRLRDWLAAIGPLLSGFRGEDLTPYGDYWATVVTHLPDAESVMWPTLHAMLPFSRAIYEDALAAHGRWDRWIDLQMCMGQEPLLFRVTVLKPVEKDAPELLLPFYHQAVERYVLQKNRDGYKAATKLLKRLAKLYARLKKAERWEQFLAAFVSRNSRLRALQEELRKGGLLS</sequence>
<dbReference type="EMBL" id="BSSQ01000010">
    <property type="protein sequence ID" value="GLX68026.1"/>
    <property type="molecule type" value="Genomic_DNA"/>
</dbReference>
<evidence type="ECO:0000313" key="2">
    <source>
        <dbReference type="Proteomes" id="UP001157114"/>
    </source>
</evidence>